<keyword evidence="3" id="KW-0378">Hydrolase</keyword>
<dbReference type="eggNOG" id="KOG1716">
    <property type="taxonomic scope" value="Eukaryota"/>
</dbReference>
<dbReference type="GO" id="GO:0043409">
    <property type="term" value="P:negative regulation of MAPK cascade"/>
    <property type="evidence" value="ECO:0007669"/>
    <property type="project" value="TreeGrafter"/>
</dbReference>
<evidence type="ECO:0000256" key="1">
    <source>
        <dbReference type="ARBA" id="ARBA00008601"/>
    </source>
</evidence>
<protein>
    <recommendedName>
        <fullName evidence="2">protein-tyrosine-phosphatase</fullName>
        <ecNumber evidence="2">3.1.3.48</ecNumber>
    </recommendedName>
</protein>
<evidence type="ECO:0000259" key="7">
    <source>
        <dbReference type="PROSITE" id="PS50056"/>
    </source>
</evidence>
<dbReference type="STRING" id="103372.F4WQE5"/>
<dbReference type="InParanoid" id="F4WQE5"/>
<accession>F4WQE5</accession>
<evidence type="ECO:0000259" key="6">
    <source>
        <dbReference type="PROSITE" id="PS50054"/>
    </source>
</evidence>
<dbReference type="Proteomes" id="UP000007755">
    <property type="component" value="Unassembled WGS sequence"/>
</dbReference>
<dbReference type="InterPro" id="IPR016130">
    <property type="entry name" value="Tyr_Pase_AS"/>
</dbReference>
<dbReference type="FunFam" id="3.90.190.10:FF:000028">
    <property type="entry name" value="Dual specificity phosphatase 10"/>
    <property type="match status" value="1"/>
</dbReference>
<dbReference type="GO" id="GO:0005829">
    <property type="term" value="C:cytosol"/>
    <property type="evidence" value="ECO:0007669"/>
    <property type="project" value="TreeGrafter"/>
</dbReference>
<dbReference type="EMBL" id="GL888273">
    <property type="protein sequence ID" value="EGI63545.1"/>
    <property type="molecule type" value="Genomic_DNA"/>
</dbReference>
<dbReference type="Gene3D" id="3.90.190.10">
    <property type="entry name" value="Protein tyrosine phosphatase superfamily"/>
    <property type="match status" value="1"/>
</dbReference>
<evidence type="ECO:0000256" key="2">
    <source>
        <dbReference type="ARBA" id="ARBA00013064"/>
    </source>
</evidence>
<organism evidence="9">
    <name type="scientific">Acromyrmex echinatior</name>
    <name type="common">Panamanian leafcutter ant</name>
    <name type="synonym">Acromyrmex octospinosus echinatior</name>
    <dbReference type="NCBI Taxonomy" id="103372"/>
    <lineage>
        <taxon>Eukaryota</taxon>
        <taxon>Metazoa</taxon>
        <taxon>Ecdysozoa</taxon>
        <taxon>Arthropoda</taxon>
        <taxon>Hexapoda</taxon>
        <taxon>Insecta</taxon>
        <taxon>Pterygota</taxon>
        <taxon>Neoptera</taxon>
        <taxon>Endopterygota</taxon>
        <taxon>Hymenoptera</taxon>
        <taxon>Apocrita</taxon>
        <taxon>Aculeata</taxon>
        <taxon>Formicoidea</taxon>
        <taxon>Formicidae</taxon>
        <taxon>Myrmicinae</taxon>
        <taxon>Acromyrmex</taxon>
    </lineage>
</organism>
<dbReference type="PANTHER" id="PTHR10159">
    <property type="entry name" value="DUAL SPECIFICITY PROTEIN PHOSPHATASE"/>
    <property type="match status" value="1"/>
</dbReference>
<feature type="domain" description="Tyrosine specific protein phosphatases" evidence="7">
    <location>
        <begin position="153"/>
        <end position="211"/>
    </location>
</feature>
<comment type="similarity">
    <text evidence="1">Belongs to the protein-tyrosine phosphatase family. Non-receptor class dual specificity subfamily.</text>
</comment>
<dbReference type="InterPro" id="IPR000340">
    <property type="entry name" value="Dual-sp_phosphatase_cat-dom"/>
</dbReference>
<sequence length="289" mass="31020">MRIRKDAPCLVLRLVPLENLDSWSGHREFHRRHRELCEDTLLPNGAAAAAAAAAVAADPSTTTVSGCTSPGPGCPVLSISGPPTPQPADIDNHPASRVLPFLYLGNGDLQLLRALGATRVLNVTSQLPGYHEERGITYRQIPASDSGHQNLKQYFEEAFEFIEEARKAGSSVLVHCQAGVSRSATIAIAYIMRHKGLSMVEAYKLVKNARPIISPNLNFMGQLLELEQGLRASGDVANSAPEEPTTTMVTSTTTTSTSTTATTTTSSCHQCRWSHQPNSEEVVTSGCSV</sequence>
<proteinExistence type="inferred from homology"/>
<dbReference type="SUPFAM" id="SSF52799">
    <property type="entry name" value="(Phosphotyrosine protein) phosphatases II"/>
    <property type="match status" value="1"/>
</dbReference>
<dbReference type="EC" id="3.1.3.48" evidence="2"/>
<dbReference type="GO" id="GO:0017017">
    <property type="term" value="F:MAP kinase tyrosine/serine/threonine phosphatase activity"/>
    <property type="evidence" value="ECO:0007669"/>
    <property type="project" value="TreeGrafter"/>
</dbReference>
<dbReference type="SMART" id="SM00195">
    <property type="entry name" value="DSPc"/>
    <property type="match status" value="1"/>
</dbReference>
<dbReference type="OrthoDB" id="426001at2759"/>
<dbReference type="GO" id="GO:0008330">
    <property type="term" value="F:protein tyrosine/threonine phosphatase activity"/>
    <property type="evidence" value="ECO:0007669"/>
    <property type="project" value="TreeGrafter"/>
</dbReference>
<dbReference type="PROSITE" id="PS50054">
    <property type="entry name" value="TYR_PHOSPHATASE_DUAL"/>
    <property type="match status" value="1"/>
</dbReference>
<name>F4WQE5_ACREC</name>
<keyword evidence="9" id="KW-1185">Reference proteome</keyword>
<reference evidence="8" key="1">
    <citation type="submission" date="2011-02" db="EMBL/GenBank/DDBJ databases">
        <title>The genome of the leaf-cutting ant Acromyrmex echinatior suggests key adaptations to social evolution and fungus farming.</title>
        <authorList>
            <person name="Nygaard S."/>
            <person name="Zhang G."/>
        </authorList>
    </citation>
    <scope>NUCLEOTIDE SEQUENCE</scope>
</reference>
<dbReference type="InterPro" id="IPR029021">
    <property type="entry name" value="Prot-tyrosine_phosphatase-like"/>
</dbReference>
<evidence type="ECO:0000313" key="8">
    <source>
        <dbReference type="EMBL" id="EGI63545.1"/>
    </source>
</evidence>
<gene>
    <name evidence="8" type="ORF">G5I_08063</name>
</gene>
<feature type="compositionally biased region" description="Low complexity" evidence="5">
    <location>
        <begin position="245"/>
        <end position="263"/>
    </location>
</feature>
<dbReference type="Pfam" id="PF00782">
    <property type="entry name" value="DSPc"/>
    <property type="match status" value="1"/>
</dbReference>
<evidence type="ECO:0000313" key="9">
    <source>
        <dbReference type="Proteomes" id="UP000007755"/>
    </source>
</evidence>
<dbReference type="GO" id="GO:0033550">
    <property type="term" value="F:MAP kinase tyrosine phosphatase activity"/>
    <property type="evidence" value="ECO:0007669"/>
    <property type="project" value="TreeGrafter"/>
</dbReference>
<dbReference type="InterPro" id="IPR020422">
    <property type="entry name" value="TYR_PHOSPHATASE_DUAL_dom"/>
</dbReference>
<dbReference type="PROSITE" id="PS00383">
    <property type="entry name" value="TYR_PHOSPHATASE_1"/>
    <property type="match status" value="1"/>
</dbReference>
<evidence type="ECO:0000256" key="5">
    <source>
        <dbReference type="SAM" id="MobiDB-lite"/>
    </source>
</evidence>
<dbReference type="AlphaFoldDB" id="F4WQE5"/>
<feature type="domain" description="Tyrosine-protein phosphatase" evidence="6">
    <location>
        <begin position="93"/>
        <end position="232"/>
    </location>
</feature>
<evidence type="ECO:0000256" key="3">
    <source>
        <dbReference type="ARBA" id="ARBA00022801"/>
    </source>
</evidence>
<keyword evidence="4" id="KW-0904">Protein phosphatase</keyword>
<dbReference type="PROSITE" id="PS50056">
    <property type="entry name" value="TYR_PHOSPHATASE_2"/>
    <property type="match status" value="1"/>
</dbReference>
<dbReference type="PANTHER" id="PTHR10159:SF528">
    <property type="entry name" value="PUCKERED, ISOFORM A"/>
    <property type="match status" value="1"/>
</dbReference>
<dbReference type="InterPro" id="IPR000387">
    <property type="entry name" value="Tyr_Pase_dom"/>
</dbReference>
<feature type="region of interest" description="Disordered" evidence="5">
    <location>
        <begin position="235"/>
        <end position="263"/>
    </location>
</feature>
<evidence type="ECO:0000256" key="4">
    <source>
        <dbReference type="ARBA" id="ARBA00022912"/>
    </source>
</evidence>